<sequence length="872" mass="94410">MSWILSYITLTALKPGVRYILPPPNDAATTFTTTATTAACLDYNFVVRDVAGRTIDTESVIGSGILRGVIVPTLTCPVVIGVTMGFATANAIGLAPRVGVTVNGRSWSPIAVPITVFMPVPVPFTDEGPVSVSISSSGTDANPVPVSVFNSPSGIRFIDRPTDILFAFPSVVFGFNDAVFHPLPPLFTATAPARYAFDIILRNRCTRVQVDRRMLGRFRSALLSHTLDLFLGVDGAQEDFLQKWNNAVASMAPTFERADAAEYDQVCLVIDNLVTLANAFLMQYISDNPRLRWAQANGPHLYILGGNGLLIWTNRGADTGWMRLVATLGLRPFTWYHSYRSTPYILSDELNDVIAYIFWTMHTYCLFHLIITSGVETVVVAMQPAELRISTLSPPHISLLTLMVAVPTYPPTREIRSMSFVDLRLFGFQTRMGSPFPSWSENRAQRPRTPSPNRSNGSELGRVPMEVPGQVPQVPPAGEVAQSPASEMVQDPVPAANLAADEGEQRPTGQVPHTPANGDVAQPPGAEIVQTPPSAVRLAADEFEGLPGNEVAQFPMPVEETLSVAHRGERQSPSPPASPESSAPTSLAQLVALLMSPTMEPVASEALRSPRTPPPRTLPFPALPPLTPPPHTLPNLPRSRSISPGISTRRTTPSTPTLPSIEEDECVRSNDEGNAEDEAMRAPLRPPPASPGRPLEARTNKRPRASSTPPSLRAVIKRTREAHPPVTWSIPFVSPSSLPLTQYSSLTLGIGAYLDPSELLYTAHMASFGTSLAAEAEQHLHLTLTALRERALWHTYDAEMPAGTPGPARNVPVTVKLFSPDLSDAEAEAEAEKEAARAISSEAFVGFFKSTNGVRVFALVEVDLEHLEFCDV</sequence>
<feature type="compositionally biased region" description="Pro residues" evidence="1">
    <location>
        <begin position="611"/>
        <end position="632"/>
    </location>
</feature>
<dbReference type="EMBL" id="KQ087191">
    <property type="protein sequence ID" value="KLT43890.1"/>
    <property type="molecule type" value="Genomic_DNA"/>
</dbReference>
<feature type="region of interest" description="Disordered" evidence="1">
    <location>
        <begin position="436"/>
        <end position="489"/>
    </location>
</feature>
<protein>
    <submittedName>
        <fullName evidence="2">Uncharacterized protein</fullName>
    </submittedName>
</protein>
<reference evidence="2 3" key="1">
    <citation type="submission" date="2015-03" db="EMBL/GenBank/DDBJ databases">
        <title>Genomics and transcriptomics of the oil-accumulating basidiomycete yeast T. oleaginosus allow insights into substrate utilization and the diverse evolutionary trajectories of mating systems in fungi.</title>
        <authorList>
            <consortium name="DOE Joint Genome Institute"/>
            <person name="Kourist R."/>
            <person name="Kracht O."/>
            <person name="Bracharz F."/>
            <person name="Lipzen A."/>
            <person name="Nolan M."/>
            <person name="Ohm R."/>
            <person name="Grigoriev I."/>
            <person name="Sun S."/>
            <person name="Heitman J."/>
            <person name="Bruck T."/>
            <person name="Nowrousian M."/>
        </authorList>
    </citation>
    <scope>NUCLEOTIDE SEQUENCE [LARGE SCALE GENOMIC DNA]</scope>
    <source>
        <strain evidence="2 3">IBC0246</strain>
    </source>
</reference>
<evidence type="ECO:0000313" key="3">
    <source>
        <dbReference type="Proteomes" id="UP000053611"/>
    </source>
</evidence>
<gene>
    <name evidence="2" type="ORF">CC85DRAFT_301056</name>
</gene>
<name>A0A0J0XS41_9TREE</name>
<feature type="compositionally biased region" description="Low complexity" evidence="1">
    <location>
        <begin position="463"/>
        <end position="481"/>
    </location>
</feature>
<feature type="compositionally biased region" description="Low complexity" evidence="1">
    <location>
        <begin position="647"/>
        <end position="657"/>
    </location>
</feature>
<feature type="region of interest" description="Disordered" evidence="1">
    <location>
        <begin position="565"/>
        <end position="712"/>
    </location>
</feature>
<dbReference type="Proteomes" id="UP000053611">
    <property type="component" value="Unassembled WGS sequence"/>
</dbReference>
<dbReference type="RefSeq" id="XP_018280381.1">
    <property type="nucleotide sequence ID" value="XM_018425264.1"/>
</dbReference>
<dbReference type="GeneID" id="28985867"/>
<keyword evidence="3" id="KW-1185">Reference proteome</keyword>
<proteinExistence type="predicted"/>
<evidence type="ECO:0000256" key="1">
    <source>
        <dbReference type="SAM" id="MobiDB-lite"/>
    </source>
</evidence>
<dbReference type="STRING" id="879819.A0A0J0XS41"/>
<evidence type="ECO:0000313" key="2">
    <source>
        <dbReference type="EMBL" id="KLT43890.1"/>
    </source>
</evidence>
<accession>A0A0J0XS41</accession>
<organism evidence="2 3">
    <name type="scientific">Cutaneotrichosporon oleaginosum</name>
    <dbReference type="NCBI Taxonomy" id="879819"/>
    <lineage>
        <taxon>Eukaryota</taxon>
        <taxon>Fungi</taxon>
        <taxon>Dikarya</taxon>
        <taxon>Basidiomycota</taxon>
        <taxon>Agaricomycotina</taxon>
        <taxon>Tremellomycetes</taxon>
        <taxon>Trichosporonales</taxon>
        <taxon>Trichosporonaceae</taxon>
        <taxon>Cutaneotrichosporon</taxon>
    </lineage>
</organism>
<dbReference type="AlphaFoldDB" id="A0A0J0XS41"/>
<feature type="region of interest" description="Disordered" evidence="1">
    <location>
        <begin position="501"/>
        <end position="528"/>
    </location>
</feature>